<evidence type="ECO:0000256" key="1">
    <source>
        <dbReference type="ARBA" id="ARBA00010007"/>
    </source>
</evidence>
<dbReference type="Proteomes" id="UP000789831">
    <property type="component" value="Unassembled WGS sequence"/>
</dbReference>
<dbReference type="InterPro" id="IPR005955">
    <property type="entry name" value="GST_Zeta"/>
</dbReference>
<name>A0A9N9G690_9GLOM</name>
<dbReference type="GO" id="GO:0006559">
    <property type="term" value="P:L-phenylalanine catabolic process"/>
    <property type="evidence" value="ECO:0007669"/>
    <property type="project" value="TreeGrafter"/>
</dbReference>
<dbReference type="Gene3D" id="3.40.30.10">
    <property type="entry name" value="Glutaredoxin"/>
    <property type="match status" value="1"/>
</dbReference>
<dbReference type="FunFam" id="1.20.1050.10:FF:000010">
    <property type="entry name" value="Maleylacetoacetate isomerase isoform 1"/>
    <property type="match status" value="1"/>
</dbReference>
<dbReference type="SFLD" id="SFLDG00358">
    <property type="entry name" value="Main_(cytGST)"/>
    <property type="match status" value="1"/>
</dbReference>
<comment type="similarity">
    <text evidence="1">Belongs to the GST superfamily. Zeta family.</text>
</comment>
<dbReference type="SUPFAM" id="SSF47616">
    <property type="entry name" value="GST C-terminal domain-like"/>
    <property type="match status" value="1"/>
</dbReference>
<dbReference type="OrthoDB" id="202840at2759"/>
<dbReference type="Pfam" id="PF13410">
    <property type="entry name" value="GST_C_2"/>
    <property type="match status" value="1"/>
</dbReference>
<dbReference type="EMBL" id="CAJVPL010001698">
    <property type="protein sequence ID" value="CAG8583563.1"/>
    <property type="molecule type" value="Genomic_DNA"/>
</dbReference>
<comment type="caution">
    <text evidence="4">The sequence shown here is derived from an EMBL/GenBank/DDBJ whole genome shotgun (WGS) entry which is preliminary data.</text>
</comment>
<feature type="domain" description="GST N-terminal" evidence="2">
    <location>
        <begin position="35"/>
        <end position="116"/>
    </location>
</feature>
<dbReference type="InterPro" id="IPR004045">
    <property type="entry name" value="Glutathione_S-Trfase_N"/>
</dbReference>
<dbReference type="Pfam" id="PF02798">
    <property type="entry name" value="GST_N"/>
    <property type="match status" value="1"/>
</dbReference>
<dbReference type="SUPFAM" id="SSF52833">
    <property type="entry name" value="Thioredoxin-like"/>
    <property type="match status" value="1"/>
</dbReference>
<dbReference type="Gene3D" id="1.20.1050.10">
    <property type="match status" value="1"/>
</dbReference>
<dbReference type="CDD" id="cd03191">
    <property type="entry name" value="GST_C_Zeta"/>
    <property type="match status" value="1"/>
</dbReference>
<dbReference type="PROSITE" id="PS50405">
    <property type="entry name" value="GST_CTER"/>
    <property type="match status" value="1"/>
</dbReference>
<feature type="domain" description="GST C-terminal" evidence="3">
    <location>
        <begin position="121"/>
        <end position="238"/>
    </location>
</feature>
<dbReference type="PROSITE" id="PS50404">
    <property type="entry name" value="GST_NTER"/>
    <property type="match status" value="1"/>
</dbReference>
<dbReference type="InterPro" id="IPR036249">
    <property type="entry name" value="Thioredoxin-like_sf"/>
</dbReference>
<dbReference type="InterPro" id="IPR040079">
    <property type="entry name" value="Glutathione_S-Trfase"/>
</dbReference>
<dbReference type="NCBIfam" id="TIGR01262">
    <property type="entry name" value="maiA"/>
    <property type="match status" value="1"/>
</dbReference>
<evidence type="ECO:0000259" key="2">
    <source>
        <dbReference type="PROSITE" id="PS50404"/>
    </source>
</evidence>
<dbReference type="GO" id="GO:0005737">
    <property type="term" value="C:cytoplasm"/>
    <property type="evidence" value="ECO:0007669"/>
    <property type="project" value="InterPro"/>
</dbReference>
<proteinExistence type="inferred from homology"/>
<keyword evidence="5" id="KW-1185">Reference proteome</keyword>
<dbReference type="AlphaFoldDB" id="A0A9N9G690"/>
<dbReference type="InterPro" id="IPR034330">
    <property type="entry name" value="GST_Zeta_C"/>
</dbReference>
<evidence type="ECO:0000259" key="3">
    <source>
        <dbReference type="PROSITE" id="PS50405"/>
    </source>
</evidence>
<dbReference type="SFLD" id="SFLDS00019">
    <property type="entry name" value="Glutathione_Transferase_(cytos"/>
    <property type="match status" value="1"/>
</dbReference>
<protein>
    <submittedName>
        <fullName evidence="4">2089_t:CDS:1</fullName>
    </submittedName>
</protein>
<gene>
    <name evidence="4" type="ORF">AGERDE_LOCUS8246</name>
</gene>
<accession>A0A9N9G690</accession>
<dbReference type="PANTHER" id="PTHR42673:SF4">
    <property type="entry name" value="MALEYLACETOACETATE ISOMERASE"/>
    <property type="match status" value="1"/>
</dbReference>
<organism evidence="4 5">
    <name type="scientific">Ambispora gerdemannii</name>
    <dbReference type="NCBI Taxonomy" id="144530"/>
    <lineage>
        <taxon>Eukaryota</taxon>
        <taxon>Fungi</taxon>
        <taxon>Fungi incertae sedis</taxon>
        <taxon>Mucoromycota</taxon>
        <taxon>Glomeromycotina</taxon>
        <taxon>Glomeromycetes</taxon>
        <taxon>Archaeosporales</taxon>
        <taxon>Ambisporaceae</taxon>
        <taxon>Ambispora</taxon>
    </lineage>
</organism>
<dbReference type="InterPro" id="IPR036282">
    <property type="entry name" value="Glutathione-S-Trfase_C_sf"/>
</dbReference>
<dbReference type="GO" id="GO:0006749">
    <property type="term" value="P:glutathione metabolic process"/>
    <property type="evidence" value="ECO:0007669"/>
    <property type="project" value="TreeGrafter"/>
</dbReference>
<evidence type="ECO:0000313" key="5">
    <source>
        <dbReference type="Proteomes" id="UP000789831"/>
    </source>
</evidence>
<dbReference type="GO" id="GO:0016034">
    <property type="term" value="F:maleylacetoacetate isomerase activity"/>
    <property type="evidence" value="ECO:0007669"/>
    <property type="project" value="TreeGrafter"/>
</dbReference>
<dbReference type="GO" id="GO:0004364">
    <property type="term" value="F:glutathione transferase activity"/>
    <property type="evidence" value="ECO:0007669"/>
    <property type="project" value="TreeGrafter"/>
</dbReference>
<reference evidence="4" key="1">
    <citation type="submission" date="2021-06" db="EMBL/GenBank/DDBJ databases">
        <authorList>
            <person name="Kallberg Y."/>
            <person name="Tangrot J."/>
            <person name="Rosling A."/>
        </authorList>
    </citation>
    <scope>NUCLEOTIDE SEQUENCE</scope>
    <source>
        <strain evidence="4">MT106</strain>
    </source>
</reference>
<dbReference type="PANTHER" id="PTHR42673">
    <property type="entry name" value="MALEYLACETOACETATE ISOMERASE"/>
    <property type="match status" value="1"/>
</dbReference>
<sequence>MEKEDLTKEQLRTLQNCDESGLRTPPPRLELLTSSMTPHIQRTNRNKNWRVRTALNFKGIEYDTRPVNLKKGEHNTPEYENLNPLKLVPTLIIDGQALTQSVAILEYLEETRPEPALLPKNPIDRAKVRAIVQSIASDIQPIQNLRVVKHSKQDDWGNYWITSGFRAIEKHLKETSGDYCFGDSITLADVFLVPQVYNANRYQVDLTEFPIIQKINARLNELQAFRDAHPSNQIDCPLIPGV</sequence>
<evidence type="ECO:0000313" key="4">
    <source>
        <dbReference type="EMBL" id="CAG8583563.1"/>
    </source>
</evidence>
<dbReference type="InterPro" id="IPR010987">
    <property type="entry name" value="Glutathione-S-Trfase_C-like"/>
</dbReference>